<keyword evidence="3" id="KW-1185">Reference proteome</keyword>
<name>A0A6N7XJQ7_9FIRM</name>
<accession>A0A6N7XJQ7</accession>
<feature type="compositionally biased region" description="Acidic residues" evidence="1">
    <location>
        <begin position="332"/>
        <end position="345"/>
    </location>
</feature>
<evidence type="ECO:0000313" key="3">
    <source>
        <dbReference type="Proteomes" id="UP000469424"/>
    </source>
</evidence>
<protein>
    <submittedName>
        <fullName evidence="2">Uncharacterized protein</fullName>
    </submittedName>
</protein>
<feature type="compositionally biased region" description="Acidic residues" evidence="1">
    <location>
        <begin position="258"/>
        <end position="282"/>
    </location>
</feature>
<dbReference type="AlphaFoldDB" id="A0A6N7XJQ7"/>
<dbReference type="EMBL" id="VUNA01000003">
    <property type="protein sequence ID" value="MST70166.1"/>
    <property type="molecule type" value="Genomic_DNA"/>
</dbReference>
<sequence length="448" mass="49456">MKRTIRVRIAGRNPELSGFLRFLGFLFLLFLALSRLGTAFPAEAATSSPSAYTYEDWKHSLDRVAENLEKDGFHYSVNGGKGSYRKSKETRRVTNCAIYVSWALQDAGIIKKGQVFWIDKGGAIRGKRKTCITKNSKLKILHPHKKAKHAGLKKGDICGWDSHIHTAVYAGRDAKGRTLWYSAGRDGGVKKNGKWYFKAGKTKAKVRAARYDGKIATVIRIRNLKAAPAKKPKKAKAKSKPMSAVKADEELNHSGETSDVEFEEITPEYEEEEEVSETEDGGPAESTDTPDTPETNPDASEANPDASESKPEDTAENVISGGETSDEPRDFETEENDPEDEDGATVDDSANDTILDLDKNEVISVKDGTRKKIQDGYEESRDPDNPDEESRDPDNPDEESRGTKGETNKVRRIDTPETGDDGFAVAMVLLILSCSGLLVMAHRRNPES</sequence>
<organism evidence="2 3">
    <name type="scientific">Mogibacterium kristiansenii</name>
    <dbReference type="NCBI Taxonomy" id="2606708"/>
    <lineage>
        <taxon>Bacteria</taxon>
        <taxon>Bacillati</taxon>
        <taxon>Bacillota</taxon>
        <taxon>Clostridia</taxon>
        <taxon>Peptostreptococcales</taxon>
        <taxon>Anaerovoracaceae</taxon>
        <taxon>Mogibacterium</taxon>
    </lineage>
</organism>
<gene>
    <name evidence="2" type="ORF">FYJ65_02235</name>
</gene>
<dbReference type="RefSeq" id="WP_154553731.1">
    <property type="nucleotide sequence ID" value="NZ_VUNA01000003.1"/>
</dbReference>
<feature type="compositionally biased region" description="Basic and acidic residues" evidence="1">
    <location>
        <begin position="367"/>
        <end position="384"/>
    </location>
</feature>
<evidence type="ECO:0000313" key="2">
    <source>
        <dbReference type="EMBL" id="MST70166.1"/>
    </source>
</evidence>
<feature type="compositionally biased region" description="Low complexity" evidence="1">
    <location>
        <begin position="287"/>
        <end position="298"/>
    </location>
</feature>
<comment type="caution">
    <text evidence="2">The sequence shown here is derived from an EMBL/GenBank/DDBJ whole genome shotgun (WGS) entry which is preliminary data.</text>
</comment>
<dbReference type="Proteomes" id="UP000469424">
    <property type="component" value="Unassembled WGS sequence"/>
</dbReference>
<feature type="region of interest" description="Disordered" evidence="1">
    <location>
        <begin position="227"/>
        <end position="420"/>
    </location>
</feature>
<reference evidence="2 3" key="1">
    <citation type="submission" date="2019-08" db="EMBL/GenBank/DDBJ databases">
        <title>In-depth cultivation of the pig gut microbiome towards novel bacterial diversity and tailored functional studies.</title>
        <authorList>
            <person name="Wylensek D."/>
            <person name="Hitch T.C.A."/>
            <person name="Clavel T."/>
        </authorList>
    </citation>
    <scope>NUCLEOTIDE SEQUENCE [LARGE SCALE GENOMIC DNA]</scope>
    <source>
        <strain evidence="2 3">WCA-MUC-591-APC-4B</strain>
    </source>
</reference>
<feature type="compositionally biased region" description="Basic and acidic residues" evidence="1">
    <location>
        <begin position="392"/>
        <end position="415"/>
    </location>
</feature>
<evidence type="ECO:0000256" key="1">
    <source>
        <dbReference type="SAM" id="MobiDB-lite"/>
    </source>
</evidence>
<feature type="compositionally biased region" description="Basic residues" evidence="1">
    <location>
        <begin position="228"/>
        <end position="239"/>
    </location>
</feature>
<proteinExistence type="predicted"/>